<comment type="caution">
    <text evidence="1">The sequence shown here is derived from an EMBL/GenBank/DDBJ whole genome shotgun (WGS) entry which is preliminary data.</text>
</comment>
<reference evidence="1 2" key="1">
    <citation type="submission" date="2021-06" db="EMBL/GenBank/DDBJ databases">
        <title>Caerostris darwini draft genome.</title>
        <authorList>
            <person name="Kono N."/>
            <person name="Arakawa K."/>
        </authorList>
    </citation>
    <scope>NUCLEOTIDE SEQUENCE [LARGE SCALE GENOMIC DNA]</scope>
</reference>
<name>A0AAV4Q6F7_9ARAC</name>
<evidence type="ECO:0000313" key="2">
    <source>
        <dbReference type="Proteomes" id="UP001054837"/>
    </source>
</evidence>
<keyword evidence="2" id="KW-1185">Reference proteome</keyword>
<protein>
    <submittedName>
        <fullName evidence="1">Uncharacterized protein</fullName>
    </submittedName>
</protein>
<sequence>MSAFRMALENLFSREAELLAEKETLAYSKTDAGSAPALGEWGMALPCTERGRTAGARKALFRVIAPFPLSVSIQPLRRGSRVNLLLLMNLHHPPSLPLFHPSLKYRPSATTSKEFFPPSLEEALLLQRTSSGESDSTNALNQGHLITSHVPNAEWRSQERQGQEQRSRRLGGDTRYDELRSSYREIHLIPCKWMNKLGCLNSKPRLSPRCRKEDKCRHVYGVMALTAFQPPPNSEKFWPVVRVN</sequence>
<dbReference type="Proteomes" id="UP001054837">
    <property type="component" value="Unassembled WGS sequence"/>
</dbReference>
<dbReference type="AlphaFoldDB" id="A0AAV4Q6F7"/>
<evidence type="ECO:0000313" key="1">
    <source>
        <dbReference type="EMBL" id="GIY04660.1"/>
    </source>
</evidence>
<accession>A0AAV4Q6F7</accession>
<proteinExistence type="predicted"/>
<gene>
    <name evidence="1" type="ORF">CDAR_195621</name>
</gene>
<organism evidence="1 2">
    <name type="scientific">Caerostris darwini</name>
    <dbReference type="NCBI Taxonomy" id="1538125"/>
    <lineage>
        <taxon>Eukaryota</taxon>
        <taxon>Metazoa</taxon>
        <taxon>Ecdysozoa</taxon>
        <taxon>Arthropoda</taxon>
        <taxon>Chelicerata</taxon>
        <taxon>Arachnida</taxon>
        <taxon>Araneae</taxon>
        <taxon>Araneomorphae</taxon>
        <taxon>Entelegynae</taxon>
        <taxon>Araneoidea</taxon>
        <taxon>Araneidae</taxon>
        <taxon>Caerostris</taxon>
    </lineage>
</organism>
<dbReference type="EMBL" id="BPLQ01003957">
    <property type="protein sequence ID" value="GIY04660.1"/>
    <property type="molecule type" value="Genomic_DNA"/>
</dbReference>